<dbReference type="Pfam" id="PF00006">
    <property type="entry name" value="ATP-synt_ab"/>
    <property type="match status" value="1"/>
</dbReference>
<keyword evidence="14" id="KW-0066">ATP synthesis</keyword>
<evidence type="ECO:0000256" key="4">
    <source>
        <dbReference type="ARBA" id="ARBA00022448"/>
    </source>
</evidence>
<keyword evidence="11" id="KW-1278">Translocase</keyword>
<evidence type="ECO:0000256" key="8">
    <source>
        <dbReference type="ARBA" id="ARBA00022795"/>
    </source>
</evidence>
<evidence type="ECO:0000256" key="1">
    <source>
        <dbReference type="ARBA" id="ARBA00004496"/>
    </source>
</evidence>
<keyword evidence="18" id="KW-1185">Reference proteome</keyword>
<dbReference type="Pfam" id="PF18269">
    <property type="entry name" value="T3SS_ATPase_C"/>
    <property type="match status" value="1"/>
</dbReference>
<dbReference type="Pfam" id="PF02108">
    <property type="entry name" value="FliH"/>
    <property type="match status" value="1"/>
</dbReference>
<evidence type="ECO:0000256" key="13">
    <source>
        <dbReference type="ARBA" id="ARBA00023225"/>
    </source>
</evidence>
<dbReference type="AlphaFoldDB" id="A0A6G0XL34"/>
<evidence type="ECO:0000256" key="15">
    <source>
        <dbReference type="SAM" id="Coils"/>
    </source>
</evidence>
<feature type="coiled-coil region" evidence="15">
    <location>
        <begin position="509"/>
        <end position="539"/>
    </location>
</feature>
<gene>
    <name evidence="17" type="ORF">FWK35_00029740</name>
</gene>
<organism evidence="17 18">
    <name type="scientific">Aphis craccivora</name>
    <name type="common">Cowpea aphid</name>
    <dbReference type="NCBI Taxonomy" id="307492"/>
    <lineage>
        <taxon>Eukaryota</taxon>
        <taxon>Metazoa</taxon>
        <taxon>Ecdysozoa</taxon>
        <taxon>Arthropoda</taxon>
        <taxon>Hexapoda</taxon>
        <taxon>Insecta</taxon>
        <taxon>Pterygota</taxon>
        <taxon>Neoptera</taxon>
        <taxon>Paraneoptera</taxon>
        <taxon>Hemiptera</taxon>
        <taxon>Sternorrhyncha</taxon>
        <taxon>Aphidomorpha</taxon>
        <taxon>Aphidoidea</taxon>
        <taxon>Aphididae</taxon>
        <taxon>Aphidini</taxon>
        <taxon>Aphis</taxon>
        <taxon>Aphis</taxon>
    </lineage>
</organism>
<protein>
    <recommendedName>
        <fullName evidence="3">Flagellum-specific ATP synthase</fullName>
    </recommendedName>
</protein>
<dbReference type="SMART" id="SM00382">
    <property type="entry name" value="AAA"/>
    <property type="match status" value="1"/>
</dbReference>
<accession>A0A6G0XL34</accession>
<evidence type="ECO:0000256" key="14">
    <source>
        <dbReference type="ARBA" id="ARBA00023310"/>
    </source>
</evidence>
<dbReference type="CDD" id="cd18117">
    <property type="entry name" value="ATP-synt_flagellum-secretory_path_III_N"/>
    <property type="match status" value="1"/>
</dbReference>
<evidence type="ECO:0000256" key="11">
    <source>
        <dbReference type="ARBA" id="ARBA00022967"/>
    </source>
</evidence>
<evidence type="ECO:0000256" key="10">
    <source>
        <dbReference type="ARBA" id="ARBA00022927"/>
    </source>
</evidence>
<keyword evidence="12" id="KW-0406">Ion transport</keyword>
<evidence type="ECO:0000256" key="2">
    <source>
        <dbReference type="ARBA" id="ARBA00008936"/>
    </source>
</evidence>
<evidence type="ECO:0000313" key="18">
    <source>
        <dbReference type="Proteomes" id="UP000478052"/>
    </source>
</evidence>
<evidence type="ECO:0000256" key="7">
    <source>
        <dbReference type="ARBA" id="ARBA00022781"/>
    </source>
</evidence>
<dbReference type="GO" id="GO:0046933">
    <property type="term" value="F:proton-transporting ATP synthase activity, rotational mechanism"/>
    <property type="evidence" value="ECO:0007669"/>
    <property type="project" value="TreeGrafter"/>
</dbReference>
<evidence type="ECO:0000256" key="9">
    <source>
        <dbReference type="ARBA" id="ARBA00022840"/>
    </source>
</evidence>
<dbReference type="InterPro" id="IPR005714">
    <property type="entry name" value="ATPase_T3SS_FliI/YscN"/>
</dbReference>
<evidence type="ECO:0000256" key="3">
    <source>
        <dbReference type="ARBA" id="ARBA00020580"/>
    </source>
</evidence>
<dbReference type="InterPro" id="IPR003593">
    <property type="entry name" value="AAA+_ATPase"/>
</dbReference>
<evidence type="ECO:0000256" key="5">
    <source>
        <dbReference type="ARBA" id="ARBA00022490"/>
    </source>
</evidence>
<keyword evidence="13" id="KW-1006">Bacterial flagellum protein export</keyword>
<evidence type="ECO:0000256" key="6">
    <source>
        <dbReference type="ARBA" id="ARBA00022741"/>
    </source>
</evidence>
<reference evidence="17 18" key="1">
    <citation type="submission" date="2019-08" db="EMBL/GenBank/DDBJ databases">
        <title>Whole genome of Aphis craccivora.</title>
        <authorList>
            <person name="Voronova N.V."/>
            <person name="Shulinski R.S."/>
            <person name="Bandarenka Y.V."/>
            <person name="Zhorov D.G."/>
            <person name="Warner D."/>
        </authorList>
    </citation>
    <scope>NUCLEOTIDE SEQUENCE [LARGE SCALE GENOMIC DNA]</scope>
    <source>
        <strain evidence="17">180601</strain>
        <tissue evidence="17">Whole Body</tissue>
    </source>
</reference>
<dbReference type="GO" id="GO:0030254">
    <property type="term" value="P:protein secretion by the type III secretion system"/>
    <property type="evidence" value="ECO:0007669"/>
    <property type="project" value="InterPro"/>
</dbReference>
<keyword evidence="6" id="KW-0547">Nucleotide-binding</keyword>
<keyword evidence="10" id="KW-0653">Protein transport</keyword>
<evidence type="ECO:0000313" key="17">
    <source>
        <dbReference type="EMBL" id="KAF0740972.1"/>
    </source>
</evidence>
<dbReference type="EMBL" id="VUJU01007747">
    <property type="protein sequence ID" value="KAF0740972.1"/>
    <property type="molecule type" value="Genomic_DNA"/>
</dbReference>
<dbReference type="InterPro" id="IPR000194">
    <property type="entry name" value="ATPase_F1/V1/A1_a/bsu_nucl-bd"/>
</dbReference>
<keyword evidence="7" id="KW-0375">Hydrogen ion transport</keyword>
<dbReference type="CDD" id="cd01136">
    <property type="entry name" value="ATPase_flagellum-secretory_path_III"/>
    <property type="match status" value="1"/>
</dbReference>
<proteinExistence type="inferred from homology"/>
<keyword evidence="9" id="KW-0067">ATP-binding</keyword>
<dbReference type="Proteomes" id="UP000478052">
    <property type="component" value="Unassembled WGS sequence"/>
</dbReference>
<dbReference type="SUPFAM" id="SSF52540">
    <property type="entry name" value="P-loop containing nucleoside triphosphate hydrolases"/>
    <property type="match status" value="1"/>
</dbReference>
<comment type="subcellular location">
    <subcellularLocation>
        <location evidence="1">Cytoplasm</location>
    </subcellularLocation>
</comment>
<keyword evidence="4" id="KW-0813">Transport</keyword>
<dbReference type="PANTHER" id="PTHR15184">
    <property type="entry name" value="ATP SYNTHASE"/>
    <property type="match status" value="1"/>
</dbReference>
<feature type="domain" description="AAA+ ATPase" evidence="16">
    <location>
        <begin position="266"/>
        <end position="458"/>
    </location>
</feature>
<keyword evidence="15" id="KW-0175">Coiled coil</keyword>
<dbReference type="OrthoDB" id="10262141at2759"/>
<dbReference type="InterPro" id="IPR027417">
    <property type="entry name" value="P-loop_NTPase"/>
</dbReference>
<dbReference type="PANTHER" id="PTHR15184:SF81">
    <property type="entry name" value="FLAGELLUM-SPECIFIC ATP SYNTHASE"/>
    <property type="match status" value="1"/>
</dbReference>
<sequence length="545" mass="61522">MFKEEKLYIALQDYDYLKLKNNLEEKENEYTLLNHKLRDLCSNFESAISLFEETLFSRLLKTVLIVASDNFFLKKPQLVIHPNNKKILEKLLKQSKNNKWELICNKTIDPNSFKIHSEQSDIDATIYARWKEVYHNLSDIIIYGHVISINGLVLEVIGLKAPIGAECIIERIIDGKVLNISAEVMRFNKEKTLLFSFEETYVPLGTSLLGRVLNSKGHALDGLPELDSKCFSVIEKKHINPLSRKPINEILDTGICAINGLITIGRGQRIGIFSSSGIGKSILLGMMAKYTKADVVVIGLIGERGREVKDFIENVLGPDGLLKSVVIAAPADTSPLLQIEAASYATSIAEYFRDQDKNVLLIMDSLTRYAMAQREVALSLGELPVSRGYPSSVFSKIPILVERSGNTDKKGSITSFYTVLTENDEDQDPVSQICRSILDGHIVLSRYYADLGHYPAIDIESSISRVMPEIITKEQYLKACYFKKLVASYQRNKDLINIGAYVKGNDLVLDEAINKWKNLENAVEENNNIIKKYEETIKQNIDQWQ</sequence>
<name>A0A6G0XL34_APHCR</name>
<dbReference type="InterPro" id="IPR050053">
    <property type="entry name" value="ATPase_alpha/beta_chains"/>
</dbReference>
<dbReference type="GO" id="GO:0005524">
    <property type="term" value="F:ATP binding"/>
    <property type="evidence" value="ECO:0007669"/>
    <property type="project" value="UniProtKB-KW"/>
</dbReference>
<evidence type="ECO:0000256" key="12">
    <source>
        <dbReference type="ARBA" id="ARBA00023065"/>
    </source>
</evidence>
<dbReference type="GO" id="GO:0016887">
    <property type="term" value="F:ATP hydrolysis activity"/>
    <property type="evidence" value="ECO:0007669"/>
    <property type="project" value="InterPro"/>
</dbReference>
<comment type="similarity">
    <text evidence="2">Belongs to the ATPase alpha/beta chains family.</text>
</comment>
<dbReference type="FunFam" id="3.40.50.12240:FF:000002">
    <property type="entry name" value="Flagellum-specific ATP synthase FliI"/>
    <property type="match status" value="1"/>
</dbReference>
<dbReference type="NCBIfam" id="TIGR01026">
    <property type="entry name" value="fliI_yscN"/>
    <property type="match status" value="1"/>
</dbReference>
<feature type="coiled-coil region" evidence="15">
    <location>
        <begin position="16"/>
        <end position="43"/>
    </location>
</feature>
<comment type="caution">
    <text evidence="17">The sequence shown here is derived from an EMBL/GenBank/DDBJ whole genome shotgun (WGS) entry which is preliminary data.</text>
</comment>
<dbReference type="InterPro" id="IPR040627">
    <property type="entry name" value="T3SS_ATPase_C"/>
</dbReference>
<dbReference type="GO" id="GO:0005737">
    <property type="term" value="C:cytoplasm"/>
    <property type="evidence" value="ECO:0007669"/>
    <property type="project" value="UniProtKB-SubCell"/>
</dbReference>
<dbReference type="Gene3D" id="3.40.50.12240">
    <property type="match status" value="1"/>
</dbReference>
<dbReference type="InterPro" id="IPR018035">
    <property type="entry name" value="Flagellar_FliH/T3SS_HrpE"/>
</dbReference>
<keyword evidence="8" id="KW-1005">Bacterial flagellum biogenesis</keyword>
<evidence type="ECO:0000259" key="16">
    <source>
        <dbReference type="SMART" id="SM00382"/>
    </source>
</evidence>
<keyword evidence="5" id="KW-0963">Cytoplasm</keyword>